<dbReference type="EMBL" id="JBHSIT010000005">
    <property type="protein sequence ID" value="MFC4909599.1"/>
    <property type="molecule type" value="Genomic_DNA"/>
</dbReference>
<gene>
    <name evidence="3" type="ORF">ACFPCY_19910</name>
</gene>
<keyword evidence="1" id="KW-0560">Oxidoreductase</keyword>
<dbReference type="SUPFAM" id="SSF51735">
    <property type="entry name" value="NAD(P)-binding Rossmann-fold domains"/>
    <property type="match status" value="1"/>
</dbReference>
<dbReference type="Gene3D" id="3.40.50.720">
    <property type="entry name" value="NAD(P)-binding Rossmann-like Domain"/>
    <property type="match status" value="1"/>
</dbReference>
<sequence>MSRTLGLIGSGMIGTSVARLALAAGMEVVLSNSRGPETLLDLVAELGAGARAATAAGAARAADLVVAAVPLAAFPHLPAEALAGKVVLDTANYYPERDGHLAELDEAELTSSELLQRRLPASRVVKAFNTITPHQLVALARPANAPDRSALPVAGDDASAKAEAVRLLDDLGYDAVDVGTLADSWRSEPNTPVFVLPYLGEVLAMNVEDFLRWTFTINGIPVPAARIAKLVETAERQRAGETRLPSEN</sequence>
<dbReference type="Proteomes" id="UP001595872">
    <property type="component" value="Unassembled WGS sequence"/>
</dbReference>
<reference evidence="4" key="1">
    <citation type="journal article" date="2019" name="Int. J. Syst. Evol. Microbiol.">
        <title>The Global Catalogue of Microorganisms (GCM) 10K type strain sequencing project: providing services to taxonomists for standard genome sequencing and annotation.</title>
        <authorList>
            <consortium name="The Broad Institute Genomics Platform"/>
            <consortium name="The Broad Institute Genome Sequencing Center for Infectious Disease"/>
            <person name="Wu L."/>
            <person name="Ma J."/>
        </authorList>
    </citation>
    <scope>NUCLEOTIDE SEQUENCE [LARGE SCALE GENOMIC DNA]</scope>
    <source>
        <strain evidence="4">KLKA75</strain>
    </source>
</reference>
<comment type="caution">
    <text evidence="3">The sequence shown here is derived from an EMBL/GenBank/DDBJ whole genome shotgun (WGS) entry which is preliminary data.</text>
</comment>
<dbReference type="InterPro" id="IPR036291">
    <property type="entry name" value="NAD(P)-bd_dom_sf"/>
</dbReference>
<protein>
    <submittedName>
        <fullName evidence="3">NADPH-dependent F420 reductase</fullName>
    </submittedName>
</protein>
<proteinExistence type="predicted"/>
<name>A0ABV9U1B5_9ACTN</name>
<keyword evidence="4" id="KW-1185">Reference proteome</keyword>
<organism evidence="3 4">
    <name type="scientific">Actinomadura gamaensis</name>
    <dbReference type="NCBI Taxonomy" id="1763541"/>
    <lineage>
        <taxon>Bacteria</taxon>
        <taxon>Bacillati</taxon>
        <taxon>Actinomycetota</taxon>
        <taxon>Actinomycetes</taxon>
        <taxon>Streptosporangiales</taxon>
        <taxon>Thermomonosporaceae</taxon>
        <taxon>Actinomadura</taxon>
    </lineage>
</organism>
<evidence type="ECO:0000256" key="1">
    <source>
        <dbReference type="ARBA" id="ARBA00023002"/>
    </source>
</evidence>
<dbReference type="InterPro" id="IPR051267">
    <property type="entry name" value="STEAP_metalloreductase"/>
</dbReference>
<feature type="domain" description="Pyrroline-5-carboxylate reductase catalytic N-terminal" evidence="2">
    <location>
        <begin position="5"/>
        <end position="93"/>
    </location>
</feature>
<dbReference type="PANTHER" id="PTHR14239:SF10">
    <property type="entry name" value="REDUCTASE"/>
    <property type="match status" value="1"/>
</dbReference>
<accession>A0ABV9U1B5</accession>
<evidence type="ECO:0000259" key="2">
    <source>
        <dbReference type="Pfam" id="PF03807"/>
    </source>
</evidence>
<dbReference type="RefSeq" id="WP_378257227.1">
    <property type="nucleotide sequence ID" value="NZ_JBHSIT010000005.1"/>
</dbReference>
<dbReference type="PANTHER" id="PTHR14239">
    <property type="entry name" value="DUDULIN-RELATED"/>
    <property type="match status" value="1"/>
</dbReference>
<evidence type="ECO:0000313" key="3">
    <source>
        <dbReference type="EMBL" id="MFC4909599.1"/>
    </source>
</evidence>
<dbReference type="Pfam" id="PF03807">
    <property type="entry name" value="F420_oxidored"/>
    <property type="match status" value="1"/>
</dbReference>
<dbReference type="InterPro" id="IPR028939">
    <property type="entry name" value="P5C_Rdtase_cat_N"/>
</dbReference>
<evidence type="ECO:0000313" key="4">
    <source>
        <dbReference type="Proteomes" id="UP001595872"/>
    </source>
</evidence>